<gene>
    <name evidence="2" type="ORF">BWY73_01534</name>
</gene>
<accession>A0A1V5M7V8</accession>
<protein>
    <submittedName>
        <fullName evidence="2">Uncharacterized protein</fullName>
    </submittedName>
</protein>
<feature type="compositionally biased region" description="Basic and acidic residues" evidence="1">
    <location>
        <begin position="148"/>
        <end position="157"/>
    </location>
</feature>
<organism evidence="2 3">
    <name type="scientific">candidate division TA06 bacterium ADurb.Bin417</name>
    <dbReference type="NCBI Taxonomy" id="1852828"/>
    <lineage>
        <taxon>Bacteria</taxon>
        <taxon>Bacteria division TA06</taxon>
    </lineage>
</organism>
<name>A0A1V5M7V8_UNCT6</name>
<feature type="compositionally biased region" description="Basic and acidic residues" evidence="1">
    <location>
        <begin position="182"/>
        <end position="199"/>
    </location>
</feature>
<feature type="region of interest" description="Disordered" evidence="1">
    <location>
        <begin position="1"/>
        <end position="238"/>
    </location>
</feature>
<dbReference type="EMBL" id="MWAK01000386">
    <property type="protein sequence ID" value="OPZ89294.1"/>
    <property type="molecule type" value="Genomic_DNA"/>
</dbReference>
<dbReference type="Proteomes" id="UP000485484">
    <property type="component" value="Unassembled WGS sequence"/>
</dbReference>
<reference evidence="2 3" key="1">
    <citation type="submission" date="2017-02" db="EMBL/GenBank/DDBJ databases">
        <title>Delving into the versatile metabolic prowess of the omnipresent phylum Bacteroidetes.</title>
        <authorList>
            <person name="Nobu M.K."/>
            <person name="Mei R."/>
            <person name="Narihiro T."/>
            <person name="Kuroda K."/>
            <person name="Liu W.-T."/>
        </authorList>
    </citation>
    <scope>NUCLEOTIDE SEQUENCE [LARGE SCALE GENOMIC DNA]</scope>
    <source>
        <strain evidence="2">ADurb.Bin417</strain>
    </source>
</reference>
<evidence type="ECO:0000256" key="1">
    <source>
        <dbReference type="SAM" id="MobiDB-lite"/>
    </source>
</evidence>
<feature type="compositionally biased region" description="Gly residues" evidence="1">
    <location>
        <begin position="12"/>
        <end position="26"/>
    </location>
</feature>
<comment type="caution">
    <text evidence="2">The sequence shown here is derived from an EMBL/GenBank/DDBJ whole genome shotgun (WGS) entry which is preliminary data.</text>
</comment>
<evidence type="ECO:0000313" key="3">
    <source>
        <dbReference type="Proteomes" id="UP000485484"/>
    </source>
</evidence>
<dbReference type="AlphaFoldDB" id="A0A1V5M7V8"/>
<proteinExistence type="predicted"/>
<feature type="compositionally biased region" description="Basic residues" evidence="1">
    <location>
        <begin position="164"/>
        <end position="177"/>
    </location>
</feature>
<sequence length="238" mass="24983">MSPERLAAIPQDGGGGDPQGRPGCGHHGQFRAGLPGAGFEIAGSGVSFGGLRSRLQPDDQPALQPPALHPAGPGVRDTPLVQRFRFPERQLLPHPGGRHAVQESQLQRAGRPDGHGTGRQPPGLRGGPVPAILGGPGRPGAELASFDQHLRQRRLPDRPGAGLRGHRPAHGRRHRRPAAAGSRREPDCLRLRTGRREPPDLLGGPGPGRLRKPAGGPVPPGSGPGRNGDRHLWQSLPG</sequence>
<evidence type="ECO:0000313" key="2">
    <source>
        <dbReference type="EMBL" id="OPZ89294.1"/>
    </source>
</evidence>